<reference evidence="3 4" key="1">
    <citation type="submission" date="2016-10" db="EMBL/GenBank/DDBJ databases">
        <title>Rhodobacter sp. LPB0142, isolated from sea water.</title>
        <authorList>
            <person name="Kim E."/>
            <person name="Yi H."/>
        </authorList>
    </citation>
    <scope>NUCLEOTIDE SEQUENCE [LARGE SCALE GENOMIC DNA]</scope>
    <source>
        <strain evidence="3 4">LPB0142</strain>
    </source>
</reference>
<dbReference type="InterPro" id="IPR013024">
    <property type="entry name" value="GGCT-like"/>
</dbReference>
<dbReference type="STRING" id="1850250.LPB142_05135"/>
<keyword evidence="2" id="KW-0456">Lyase</keyword>
<keyword evidence="4" id="KW-1185">Reference proteome</keyword>
<proteinExistence type="predicted"/>
<accession>A0A1D9MA95</accession>
<organism evidence="3 4">
    <name type="scientific">Rhodobacter xanthinilyticus</name>
    <dbReference type="NCBI Taxonomy" id="1850250"/>
    <lineage>
        <taxon>Bacteria</taxon>
        <taxon>Pseudomonadati</taxon>
        <taxon>Pseudomonadota</taxon>
        <taxon>Alphaproteobacteria</taxon>
        <taxon>Rhodobacterales</taxon>
        <taxon>Rhodobacter group</taxon>
        <taxon>Rhodobacter</taxon>
    </lineage>
</organism>
<dbReference type="SUPFAM" id="SSF110857">
    <property type="entry name" value="Gamma-glutamyl cyclotransferase-like"/>
    <property type="match status" value="1"/>
</dbReference>
<dbReference type="PANTHER" id="PTHR12192">
    <property type="entry name" value="CATION TRANSPORT PROTEIN CHAC-RELATED"/>
    <property type="match status" value="1"/>
</dbReference>
<dbReference type="Pfam" id="PF04752">
    <property type="entry name" value="ChaC"/>
    <property type="match status" value="1"/>
</dbReference>
<protein>
    <recommendedName>
        <fullName evidence="1">glutathione-specific gamma-glutamylcyclotransferase</fullName>
        <ecNumber evidence="1">4.3.2.7</ecNumber>
    </recommendedName>
</protein>
<dbReference type="InterPro" id="IPR006840">
    <property type="entry name" value="ChaC"/>
</dbReference>
<evidence type="ECO:0000313" key="3">
    <source>
        <dbReference type="EMBL" id="AOZ68774.1"/>
    </source>
</evidence>
<evidence type="ECO:0000256" key="1">
    <source>
        <dbReference type="ARBA" id="ARBA00012344"/>
    </source>
</evidence>
<keyword evidence="3" id="KW-0808">Transferase</keyword>
<name>A0A1D9MA95_9RHOB</name>
<dbReference type="InterPro" id="IPR036568">
    <property type="entry name" value="GGCT-like_sf"/>
</dbReference>
<dbReference type="CDD" id="cd06661">
    <property type="entry name" value="GGCT_like"/>
    <property type="match status" value="1"/>
</dbReference>
<dbReference type="Proteomes" id="UP000176562">
    <property type="component" value="Chromosome"/>
</dbReference>
<evidence type="ECO:0000313" key="4">
    <source>
        <dbReference type="Proteomes" id="UP000176562"/>
    </source>
</evidence>
<dbReference type="Gene3D" id="3.10.490.10">
    <property type="entry name" value="Gamma-glutamyl cyclotransferase-like"/>
    <property type="match status" value="1"/>
</dbReference>
<gene>
    <name evidence="3" type="ORF">LPB142_05135</name>
</gene>
<evidence type="ECO:0000256" key="2">
    <source>
        <dbReference type="ARBA" id="ARBA00023239"/>
    </source>
</evidence>
<dbReference type="EC" id="4.3.2.7" evidence="1"/>
<dbReference type="GO" id="GO:0061928">
    <property type="term" value="F:glutathione specific gamma-glutamylcyclotransferase activity"/>
    <property type="evidence" value="ECO:0007669"/>
    <property type="project" value="UniProtKB-EC"/>
</dbReference>
<dbReference type="GO" id="GO:0005737">
    <property type="term" value="C:cytoplasm"/>
    <property type="evidence" value="ECO:0007669"/>
    <property type="project" value="TreeGrafter"/>
</dbReference>
<sequence length="177" mass="19182">MSDALWIFGYGSLIWDPGFAPAEVRRAVAIGWQRSFCMRSIHFRGTAEAPGLVLALDAAPGARCAGLAFRVAPAEAERVLAETRARELISYAYLERRLELSCESGETISAISYVIDRAGPQYCQLDAEEQARIIASAAGTRGPNRDYLFNTANHLRELGLPDAALEALAARVAALAR</sequence>
<dbReference type="EMBL" id="CP017781">
    <property type="protein sequence ID" value="AOZ68774.1"/>
    <property type="molecule type" value="Genomic_DNA"/>
</dbReference>
<dbReference type="KEGG" id="rhp:LPB142_05135"/>
<dbReference type="GO" id="GO:0006751">
    <property type="term" value="P:glutathione catabolic process"/>
    <property type="evidence" value="ECO:0007669"/>
    <property type="project" value="InterPro"/>
</dbReference>
<dbReference type="AlphaFoldDB" id="A0A1D9MA95"/>
<dbReference type="PANTHER" id="PTHR12192:SF2">
    <property type="entry name" value="GLUTATHIONE-SPECIFIC GAMMA-GLUTAMYLCYCLOTRANSFERASE 2"/>
    <property type="match status" value="1"/>
</dbReference>
<dbReference type="RefSeq" id="WP_068767617.1">
    <property type="nucleotide sequence ID" value="NZ_CP017781.1"/>
</dbReference>
<dbReference type="GO" id="GO:0016740">
    <property type="term" value="F:transferase activity"/>
    <property type="evidence" value="ECO:0007669"/>
    <property type="project" value="UniProtKB-KW"/>
</dbReference>